<dbReference type="PIRSF" id="PIRSF006648">
    <property type="entry name" value="DrrB"/>
    <property type="match status" value="1"/>
</dbReference>
<dbReference type="PROSITE" id="PS51012">
    <property type="entry name" value="ABC_TM2"/>
    <property type="match status" value="1"/>
</dbReference>
<evidence type="ECO:0000256" key="1">
    <source>
        <dbReference type="ARBA" id="ARBA00004141"/>
    </source>
</evidence>
<sequence>MSPPARTASVAVPPRAPVAHMVLAICASEMRAAGRDRLLMVFTLLTPLLIMLLFAQLPDMFDHDPAHGGLRAVDAVMAPVALGVALMAISLVIVPTTLAAAREHRYLRRISATPAPPGALLLAHTLVGAVNMVGACAVILGVGWLVYDLRMPVAPGWFVLGLLLAAMALLALSALIGGLVPNATWANALGAVVLVPGMFLSGVLFPAEDMPASLQRVTDVLPSGAALHVLREAWTGQPPQPLHLLVLVATTVLLWPLAIRFFRWS</sequence>
<dbReference type="PANTHER" id="PTHR43027:SF2">
    <property type="entry name" value="TRANSPORT PERMEASE PROTEIN"/>
    <property type="match status" value="1"/>
</dbReference>
<dbReference type="EMBL" id="JACHDO010000001">
    <property type="protein sequence ID" value="MBB5492909.1"/>
    <property type="molecule type" value="Genomic_DNA"/>
</dbReference>
<dbReference type="GO" id="GO:0140359">
    <property type="term" value="F:ABC-type transporter activity"/>
    <property type="evidence" value="ECO:0007669"/>
    <property type="project" value="InterPro"/>
</dbReference>
<proteinExistence type="inferred from homology"/>
<keyword evidence="6" id="KW-1003">Cell membrane</keyword>
<dbReference type="Pfam" id="PF01061">
    <property type="entry name" value="ABC2_membrane"/>
    <property type="match status" value="1"/>
</dbReference>
<name>A0A840W7C4_9ACTN</name>
<evidence type="ECO:0000256" key="2">
    <source>
        <dbReference type="ARBA" id="ARBA00022692"/>
    </source>
</evidence>
<feature type="domain" description="ABC transmembrane type-2" evidence="7">
    <location>
        <begin position="38"/>
        <end position="265"/>
    </location>
</feature>
<dbReference type="PANTHER" id="PTHR43027">
    <property type="entry name" value="DOXORUBICIN RESISTANCE ABC TRANSPORTER PERMEASE PROTEIN DRRC-RELATED"/>
    <property type="match status" value="1"/>
</dbReference>
<keyword evidence="9" id="KW-1185">Reference proteome</keyword>
<keyword evidence="2 6" id="KW-0812">Transmembrane</keyword>
<feature type="transmembrane region" description="Helical" evidence="6">
    <location>
        <begin position="38"/>
        <end position="57"/>
    </location>
</feature>
<feature type="transmembrane region" description="Helical" evidence="6">
    <location>
        <begin position="121"/>
        <end position="147"/>
    </location>
</feature>
<keyword evidence="4 6" id="KW-0472">Membrane</keyword>
<comment type="caution">
    <text evidence="8">The sequence shown here is derived from an EMBL/GenBank/DDBJ whole genome shotgun (WGS) entry which is preliminary data.</text>
</comment>
<organism evidence="8 9">
    <name type="scientific">Nocardiopsis metallicus</name>
    <dbReference type="NCBI Taxonomy" id="179819"/>
    <lineage>
        <taxon>Bacteria</taxon>
        <taxon>Bacillati</taxon>
        <taxon>Actinomycetota</taxon>
        <taxon>Actinomycetes</taxon>
        <taxon>Streptosporangiales</taxon>
        <taxon>Nocardiopsidaceae</taxon>
        <taxon>Nocardiopsis</taxon>
    </lineage>
</organism>
<comment type="subcellular location">
    <subcellularLocation>
        <location evidence="6">Cell membrane</location>
        <topology evidence="6">Multi-pass membrane protein</topology>
    </subcellularLocation>
    <subcellularLocation>
        <location evidence="1">Membrane</location>
        <topology evidence="1">Multi-pass membrane protein</topology>
    </subcellularLocation>
</comment>
<keyword evidence="6" id="KW-0813">Transport</keyword>
<reference evidence="8 9" key="1">
    <citation type="submission" date="2020-08" db="EMBL/GenBank/DDBJ databases">
        <title>Sequencing the genomes of 1000 actinobacteria strains.</title>
        <authorList>
            <person name="Klenk H.-P."/>
        </authorList>
    </citation>
    <scope>NUCLEOTIDE SEQUENCE [LARGE SCALE GENOMIC DNA]</scope>
    <source>
        <strain evidence="8 9">DSM 44598</strain>
    </source>
</reference>
<feature type="transmembrane region" description="Helical" evidence="6">
    <location>
        <begin position="77"/>
        <end position="100"/>
    </location>
</feature>
<evidence type="ECO:0000256" key="3">
    <source>
        <dbReference type="ARBA" id="ARBA00022989"/>
    </source>
</evidence>
<dbReference type="InterPro" id="IPR047817">
    <property type="entry name" value="ABC2_TM_bact-type"/>
</dbReference>
<evidence type="ECO:0000313" key="9">
    <source>
        <dbReference type="Proteomes" id="UP000579647"/>
    </source>
</evidence>
<feature type="transmembrane region" description="Helical" evidence="6">
    <location>
        <begin position="153"/>
        <end position="176"/>
    </location>
</feature>
<keyword evidence="5" id="KW-0046">Antibiotic resistance</keyword>
<feature type="transmembrane region" description="Helical" evidence="6">
    <location>
        <begin position="242"/>
        <end position="262"/>
    </location>
</feature>
<dbReference type="GO" id="GO:0046677">
    <property type="term" value="P:response to antibiotic"/>
    <property type="evidence" value="ECO:0007669"/>
    <property type="project" value="UniProtKB-KW"/>
</dbReference>
<dbReference type="InterPro" id="IPR000412">
    <property type="entry name" value="ABC_2_transport"/>
</dbReference>
<feature type="transmembrane region" description="Helical" evidence="6">
    <location>
        <begin position="188"/>
        <end position="207"/>
    </location>
</feature>
<dbReference type="AlphaFoldDB" id="A0A840W7C4"/>
<evidence type="ECO:0000259" key="7">
    <source>
        <dbReference type="PROSITE" id="PS51012"/>
    </source>
</evidence>
<dbReference type="InterPro" id="IPR052902">
    <property type="entry name" value="ABC-2_transporter"/>
</dbReference>
<accession>A0A840W7C4</accession>
<evidence type="ECO:0000256" key="4">
    <source>
        <dbReference type="ARBA" id="ARBA00023136"/>
    </source>
</evidence>
<comment type="similarity">
    <text evidence="6">Belongs to the ABC-2 integral membrane protein family.</text>
</comment>
<dbReference type="Proteomes" id="UP000579647">
    <property type="component" value="Unassembled WGS sequence"/>
</dbReference>
<dbReference type="GO" id="GO:0043190">
    <property type="term" value="C:ATP-binding cassette (ABC) transporter complex"/>
    <property type="evidence" value="ECO:0007669"/>
    <property type="project" value="InterPro"/>
</dbReference>
<gene>
    <name evidence="8" type="ORF">HNR07_004046</name>
</gene>
<evidence type="ECO:0000256" key="5">
    <source>
        <dbReference type="ARBA" id="ARBA00023251"/>
    </source>
</evidence>
<protein>
    <recommendedName>
        <fullName evidence="6">Transport permease protein</fullName>
    </recommendedName>
</protein>
<evidence type="ECO:0000313" key="8">
    <source>
        <dbReference type="EMBL" id="MBB5492909.1"/>
    </source>
</evidence>
<dbReference type="RefSeq" id="WP_184366257.1">
    <property type="nucleotide sequence ID" value="NZ_BAAAKM010000141.1"/>
</dbReference>
<dbReference type="InterPro" id="IPR013525">
    <property type="entry name" value="ABC2_TM"/>
</dbReference>
<keyword evidence="3 6" id="KW-1133">Transmembrane helix</keyword>
<evidence type="ECO:0000256" key="6">
    <source>
        <dbReference type="RuleBase" id="RU361157"/>
    </source>
</evidence>